<dbReference type="AlphaFoldDB" id="A0A1G8V8W0"/>
<dbReference type="Pfam" id="PF05188">
    <property type="entry name" value="MutS_II"/>
    <property type="match status" value="1"/>
</dbReference>
<feature type="compositionally biased region" description="Acidic residues" evidence="10">
    <location>
        <begin position="270"/>
        <end position="283"/>
    </location>
</feature>
<dbReference type="RefSeq" id="WP_090303651.1">
    <property type="nucleotide sequence ID" value="NZ_FNFE01000001.1"/>
</dbReference>
<feature type="domain" description="DNA mismatch repair proteins mutS family" evidence="11">
    <location>
        <begin position="742"/>
        <end position="758"/>
    </location>
</feature>
<proteinExistence type="inferred from homology"/>
<feature type="binding site" evidence="7">
    <location>
        <begin position="668"/>
        <end position="675"/>
    </location>
    <ligand>
        <name>ATP</name>
        <dbReference type="ChEBI" id="CHEBI:30616"/>
    </ligand>
</feature>
<dbReference type="InterPro" id="IPR007861">
    <property type="entry name" value="DNA_mismatch_repair_MutS_clamp"/>
</dbReference>
<keyword evidence="4 7" id="KW-0067">ATP-binding</keyword>
<dbReference type="InterPro" id="IPR027417">
    <property type="entry name" value="P-loop_NTPase"/>
</dbReference>
<dbReference type="GO" id="GO:0006298">
    <property type="term" value="P:mismatch repair"/>
    <property type="evidence" value="ECO:0007669"/>
    <property type="project" value="UniProtKB-UniRule"/>
</dbReference>
<dbReference type="InterPro" id="IPR017261">
    <property type="entry name" value="DNA_mismatch_repair_MutS/MSH"/>
</dbReference>
<dbReference type="InterPro" id="IPR007696">
    <property type="entry name" value="DNA_mismatch_repair_MutS_core"/>
</dbReference>
<dbReference type="GO" id="GO:0005524">
    <property type="term" value="F:ATP binding"/>
    <property type="evidence" value="ECO:0007669"/>
    <property type="project" value="UniProtKB-UniRule"/>
</dbReference>
<comment type="function">
    <text evidence="7">This protein is involved in the repair of mismatches in DNA. It is possible that it carries out the mismatch recognition step. This protein has a weak ATPase activity.</text>
</comment>
<evidence type="ECO:0000256" key="6">
    <source>
        <dbReference type="ARBA" id="ARBA00023204"/>
    </source>
</evidence>
<evidence type="ECO:0000313" key="13">
    <source>
        <dbReference type="Proteomes" id="UP000198882"/>
    </source>
</evidence>
<evidence type="ECO:0000256" key="7">
    <source>
        <dbReference type="HAMAP-Rule" id="MF_00096"/>
    </source>
</evidence>
<keyword evidence="3 7" id="KW-0227">DNA damage</keyword>
<dbReference type="Gene3D" id="1.10.1420.10">
    <property type="match status" value="2"/>
</dbReference>
<dbReference type="InterPro" id="IPR007695">
    <property type="entry name" value="DNA_mismatch_repair_MutS-lik_N"/>
</dbReference>
<dbReference type="Gene3D" id="3.40.1170.10">
    <property type="entry name" value="DNA repair protein MutS, domain I"/>
    <property type="match status" value="1"/>
</dbReference>
<evidence type="ECO:0000256" key="2">
    <source>
        <dbReference type="ARBA" id="ARBA00022741"/>
    </source>
</evidence>
<name>A0A1G8V8W0_9EURY</name>
<dbReference type="InterPro" id="IPR000432">
    <property type="entry name" value="DNA_mismatch_repair_MutS_C"/>
</dbReference>
<dbReference type="Pfam" id="PF01624">
    <property type="entry name" value="MutS_I"/>
    <property type="match status" value="1"/>
</dbReference>
<dbReference type="GO" id="GO:0003684">
    <property type="term" value="F:damaged DNA binding"/>
    <property type="evidence" value="ECO:0007669"/>
    <property type="project" value="UniProtKB-UniRule"/>
</dbReference>
<reference evidence="13" key="1">
    <citation type="submission" date="2016-10" db="EMBL/GenBank/DDBJ databases">
        <authorList>
            <person name="Varghese N."/>
            <person name="Submissions S."/>
        </authorList>
    </citation>
    <scope>NUCLEOTIDE SEQUENCE [LARGE SCALE GENOMIC DNA]</scope>
    <source>
        <strain evidence="13">B4,CECT 8067,JCM 17497</strain>
    </source>
</reference>
<evidence type="ECO:0000259" key="11">
    <source>
        <dbReference type="PROSITE" id="PS00486"/>
    </source>
</evidence>
<dbReference type="Gene3D" id="3.40.50.300">
    <property type="entry name" value="P-loop containing nucleotide triphosphate hydrolases"/>
    <property type="match status" value="1"/>
</dbReference>
<evidence type="ECO:0000256" key="1">
    <source>
        <dbReference type="ARBA" id="ARBA00006271"/>
    </source>
</evidence>
<evidence type="ECO:0000256" key="9">
    <source>
        <dbReference type="RuleBase" id="RU003756"/>
    </source>
</evidence>
<keyword evidence="6 7" id="KW-0234">DNA repair</keyword>
<feature type="region of interest" description="Disordered" evidence="10">
    <location>
        <begin position="261"/>
        <end position="287"/>
    </location>
</feature>
<dbReference type="InterPro" id="IPR007860">
    <property type="entry name" value="DNA_mmatch_repair_MutS_con_dom"/>
</dbReference>
<evidence type="ECO:0000256" key="10">
    <source>
        <dbReference type="SAM" id="MobiDB-lite"/>
    </source>
</evidence>
<dbReference type="PANTHER" id="PTHR11361">
    <property type="entry name" value="DNA MISMATCH REPAIR PROTEIN MUTS FAMILY MEMBER"/>
    <property type="match status" value="1"/>
</dbReference>
<dbReference type="InterPro" id="IPR016151">
    <property type="entry name" value="DNA_mismatch_repair_MutS_N"/>
</dbReference>
<feature type="region of interest" description="Disordered" evidence="10">
    <location>
        <begin position="847"/>
        <end position="890"/>
    </location>
</feature>
<dbReference type="SUPFAM" id="SSF55271">
    <property type="entry name" value="DNA repair protein MutS, domain I"/>
    <property type="match status" value="1"/>
</dbReference>
<dbReference type="GO" id="GO:0030983">
    <property type="term" value="F:mismatched DNA binding"/>
    <property type="evidence" value="ECO:0007669"/>
    <property type="project" value="InterPro"/>
</dbReference>
<dbReference type="InterPro" id="IPR005748">
    <property type="entry name" value="DNA_mismatch_repair_MutS"/>
</dbReference>
<dbReference type="NCBIfam" id="TIGR01070">
    <property type="entry name" value="mutS1"/>
    <property type="match status" value="1"/>
</dbReference>
<dbReference type="SMART" id="SM00534">
    <property type="entry name" value="MUTSac"/>
    <property type="match status" value="1"/>
</dbReference>
<evidence type="ECO:0000256" key="5">
    <source>
        <dbReference type="ARBA" id="ARBA00023125"/>
    </source>
</evidence>
<organism evidence="12 13">
    <name type="scientific">Natronorubrum texcoconense</name>
    <dbReference type="NCBI Taxonomy" id="1095776"/>
    <lineage>
        <taxon>Archaea</taxon>
        <taxon>Methanobacteriati</taxon>
        <taxon>Methanobacteriota</taxon>
        <taxon>Stenosarchaea group</taxon>
        <taxon>Halobacteria</taxon>
        <taxon>Halobacteriales</taxon>
        <taxon>Natrialbaceae</taxon>
        <taxon>Natronorubrum</taxon>
    </lineage>
</organism>
<evidence type="ECO:0000256" key="4">
    <source>
        <dbReference type="ARBA" id="ARBA00022840"/>
    </source>
</evidence>
<gene>
    <name evidence="7" type="primary">mutS</name>
    <name evidence="12" type="ORF">SAMN04515672_1220</name>
</gene>
<protein>
    <recommendedName>
        <fullName evidence="7 8">DNA mismatch repair protein MutS</fullName>
    </recommendedName>
</protein>
<dbReference type="InterPro" id="IPR045076">
    <property type="entry name" value="MutS"/>
</dbReference>
<dbReference type="Pfam" id="PF00488">
    <property type="entry name" value="MutS_V"/>
    <property type="match status" value="1"/>
</dbReference>
<dbReference type="PIRSF" id="PIRSF037677">
    <property type="entry name" value="DNA_mis_repair_Msh6"/>
    <property type="match status" value="1"/>
</dbReference>
<keyword evidence="5 7" id="KW-0238">DNA-binding</keyword>
<dbReference type="NCBIfam" id="NF003810">
    <property type="entry name" value="PRK05399.1"/>
    <property type="match status" value="1"/>
</dbReference>
<dbReference type="SMART" id="SM00533">
    <property type="entry name" value="MUTSd"/>
    <property type="match status" value="1"/>
</dbReference>
<dbReference type="PROSITE" id="PS00486">
    <property type="entry name" value="DNA_MISMATCH_REPAIR_2"/>
    <property type="match status" value="1"/>
</dbReference>
<dbReference type="HAMAP" id="MF_00096">
    <property type="entry name" value="MutS"/>
    <property type="match status" value="1"/>
</dbReference>
<accession>A0A1G8V8W0</accession>
<dbReference type="Pfam" id="PF05190">
    <property type="entry name" value="MutS_IV"/>
    <property type="match status" value="1"/>
</dbReference>
<evidence type="ECO:0000256" key="3">
    <source>
        <dbReference type="ARBA" id="ARBA00022763"/>
    </source>
</evidence>
<keyword evidence="2 7" id="KW-0547">Nucleotide-binding</keyword>
<evidence type="ECO:0000313" key="12">
    <source>
        <dbReference type="EMBL" id="SDJ62344.1"/>
    </source>
</evidence>
<dbReference type="SUPFAM" id="SSF48334">
    <property type="entry name" value="DNA repair protein MutS, domain III"/>
    <property type="match status" value="1"/>
</dbReference>
<dbReference type="Gene3D" id="3.30.420.110">
    <property type="entry name" value="MutS, connector domain"/>
    <property type="match status" value="1"/>
</dbReference>
<dbReference type="STRING" id="1095776.SAMN04515672_1220"/>
<dbReference type="PANTHER" id="PTHR11361:SF34">
    <property type="entry name" value="DNA MISMATCH REPAIR PROTEIN MSH1, MITOCHONDRIAL"/>
    <property type="match status" value="1"/>
</dbReference>
<dbReference type="OrthoDB" id="146065at2157"/>
<dbReference type="Pfam" id="PF05192">
    <property type="entry name" value="MutS_III"/>
    <property type="match status" value="1"/>
</dbReference>
<dbReference type="SUPFAM" id="SSF53150">
    <property type="entry name" value="DNA repair protein MutS, domain II"/>
    <property type="match status" value="1"/>
</dbReference>
<dbReference type="InterPro" id="IPR036187">
    <property type="entry name" value="DNA_mismatch_repair_MutS_sf"/>
</dbReference>
<dbReference type="InterPro" id="IPR036678">
    <property type="entry name" value="MutS_con_dom_sf"/>
</dbReference>
<dbReference type="CDD" id="cd03284">
    <property type="entry name" value="ABC_MutS1"/>
    <property type="match status" value="1"/>
</dbReference>
<keyword evidence="13" id="KW-1185">Reference proteome</keyword>
<dbReference type="GO" id="GO:0140664">
    <property type="term" value="F:ATP-dependent DNA damage sensor activity"/>
    <property type="evidence" value="ECO:0007669"/>
    <property type="project" value="InterPro"/>
</dbReference>
<dbReference type="Proteomes" id="UP000198882">
    <property type="component" value="Unassembled WGS sequence"/>
</dbReference>
<evidence type="ECO:0000256" key="8">
    <source>
        <dbReference type="NCBIfam" id="TIGR01070"/>
    </source>
</evidence>
<dbReference type="SUPFAM" id="SSF52540">
    <property type="entry name" value="P-loop containing nucleoside triphosphate hydrolases"/>
    <property type="match status" value="1"/>
</dbReference>
<comment type="similarity">
    <text evidence="1 7 9">Belongs to the DNA mismatch repair MutS family.</text>
</comment>
<feature type="compositionally biased region" description="Low complexity" evidence="10">
    <location>
        <begin position="849"/>
        <end position="884"/>
    </location>
</feature>
<dbReference type="EMBL" id="FNFE01000001">
    <property type="protein sequence ID" value="SDJ62344.1"/>
    <property type="molecule type" value="Genomic_DNA"/>
</dbReference>
<sequence length="923" mass="100680">MDPALGPPEAMAEKRDELTPMMAQYHDLCARYDDAIVLFQVGDFYETFCGAAERTARLLEIALTSREDSTGEYPMAGIPIDNAESYVETLLEAGYRVAVADQVEEPGESPGVVERAVTRVVTPGTLTEDELLASDDNNFVAAVAQERGSEAENDDAELALALLDVSTGDFFATSSTSSEAIADEVSRFDPSEAVVGPNAPTDVFAEGCMVTPYDATAFDRERAGETVSRYFRNPDALLASDAEIRACGALLAYAEYVRGGEHEGERDTTLEEEAKDGENDTDADGPKRNRLEYITHLTRYDPREYLLLDAVAMRSLELFEPRAVEGREEATLVGVLDETACALGGRTLRDWVRRPLLEPDRIEARLDAVEELTGDVQTRESLHDRLRNVYDLERLIGRISRERANARDLRSLRDTLAVVPEIREEIADADCTRLRALHESLDPLVDVRELIEDAIVSDPPIEITEGDIVAEGYDDGLDDLRATARDGKQWIDNLENGERERTGIDSLKVGYNSVHGYYIEVTNPNLESVPEDYQRRQTLKNSERFVTPELKEREDQIVGAEERADEREYELFCDVRREIAEEVERVQQLAEALATLDALVSLATVAAQYDYCRPEILERDGGGGGAGREGLEIDIEGGRHPVVERTQESFVPNDARLTNDQRLAVITGPNMSGKSTYMRQVAQIALLAQVGSFVPARAARLTPIDRIFTRVGASDDIAGGRSTFMVEMDELATILREADEHSLVLLDEVGRGTSTADGLAIAQAITEYLHDAVGATALFATHHHPLTELADELEAAFTLHFEVDQVDGEVVFHHDIAPGAATGSYGVEVATAAGVPEAVVERSRELVTETDATGETGTALEDDAAGAGVAEPAASAGGMAATTPDGGDVPTDVAAELRALDLAHLTPVEALTELDRLKQLLDE</sequence>